<name>A0A1G9TZK1_9SPHI</name>
<evidence type="ECO:0000313" key="2">
    <source>
        <dbReference type="Proteomes" id="UP000183200"/>
    </source>
</evidence>
<reference evidence="2" key="1">
    <citation type="submission" date="2016-10" db="EMBL/GenBank/DDBJ databases">
        <authorList>
            <person name="Varghese N."/>
            <person name="Submissions S."/>
        </authorList>
    </citation>
    <scope>NUCLEOTIDE SEQUENCE [LARGE SCALE GENOMIC DNA]</scope>
    <source>
        <strain evidence="2">DSM 19110</strain>
    </source>
</reference>
<sequence>MKQMPAVRSQLIPFVVVGKPKTLKSRKSSLNNKIMGFYGTEPVDPARTKATYLWTGLRTPGIFIIEVQGDAPNYSYGFTLSRDSHFVGGLKINSMGWTGPLGAGTTPYVSKGSFPGQYLPEIVISGSNGSFLIPVKEIPHTEVDNYIKSQAEVDVLQQQQ</sequence>
<accession>A0A1G9TZK1</accession>
<protein>
    <submittedName>
        <fullName evidence="1">Uncharacterized protein</fullName>
    </submittedName>
</protein>
<keyword evidence="2" id="KW-1185">Reference proteome</keyword>
<organism evidence="1 2">
    <name type="scientific">Pedobacter steynii</name>
    <dbReference type="NCBI Taxonomy" id="430522"/>
    <lineage>
        <taxon>Bacteria</taxon>
        <taxon>Pseudomonadati</taxon>
        <taxon>Bacteroidota</taxon>
        <taxon>Sphingobacteriia</taxon>
        <taxon>Sphingobacteriales</taxon>
        <taxon>Sphingobacteriaceae</taxon>
        <taxon>Pedobacter</taxon>
    </lineage>
</organism>
<gene>
    <name evidence="1" type="ORF">SAMN05421820_10411</name>
</gene>
<dbReference type="EMBL" id="FNGY01000004">
    <property type="protein sequence ID" value="SDM53013.1"/>
    <property type="molecule type" value="Genomic_DNA"/>
</dbReference>
<dbReference type="AlphaFoldDB" id="A0A1G9TZK1"/>
<dbReference type="Proteomes" id="UP000183200">
    <property type="component" value="Unassembled WGS sequence"/>
</dbReference>
<proteinExistence type="predicted"/>
<evidence type="ECO:0000313" key="1">
    <source>
        <dbReference type="EMBL" id="SDM53013.1"/>
    </source>
</evidence>